<dbReference type="InterPro" id="IPR013094">
    <property type="entry name" value="AB_hydrolase_3"/>
</dbReference>
<organism evidence="3 4">
    <name type="scientific">Hyaloscypha variabilis (strain UAMH 11265 / GT02V1 / F)</name>
    <name type="common">Meliniomyces variabilis</name>
    <dbReference type="NCBI Taxonomy" id="1149755"/>
    <lineage>
        <taxon>Eukaryota</taxon>
        <taxon>Fungi</taxon>
        <taxon>Dikarya</taxon>
        <taxon>Ascomycota</taxon>
        <taxon>Pezizomycotina</taxon>
        <taxon>Leotiomycetes</taxon>
        <taxon>Helotiales</taxon>
        <taxon>Hyaloscyphaceae</taxon>
        <taxon>Hyaloscypha</taxon>
        <taxon>Hyaloscypha variabilis</taxon>
    </lineage>
</organism>
<dbReference type="AlphaFoldDB" id="A0A2J6QS29"/>
<dbReference type="Gene3D" id="3.40.50.1820">
    <property type="entry name" value="alpha/beta hydrolase"/>
    <property type="match status" value="1"/>
</dbReference>
<evidence type="ECO:0000313" key="4">
    <source>
        <dbReference type="Proteomes" id="UP000235786"/>
    </source>
</evidence>
<dbReference type="STRING" id="1149755.A0A2J6QS29"/>
<dbReference type="InterPro" id="IPR029058">
    <property type="entry name" value="AB_hydrolase_fold"/>
</dbReference>
<accession>A0A2J6QS29</accession>
<keyword evidence="1" id="KW-0378">Hydrolase</keyword>
<dbReference type="GO" id="GO:0016787">
    <property type="term" value="F:hydrolase activity"/>
    <property type="evidence" value="ECO:0007669"/>
    <property type="project" value="UniProtKB-KW"/>
</dbReference>
<dbReference type="OrthoDB" id="408631at2759"/>
<evidence type="ECO:0000313" key="3">
    <source>
        <dbReference type="EMBL" id="PMD29061.1"/>
    </source>
</evidence>
<name>A0A2J6QS29_HYAVF</name>
<dbReference type="PANTHER" id="PTHR48081:SF8">
    <property type="entry name" value="ALPHA_BETA HYDROLASE FOLD-3 DOMAIN-CONTAINING PROTEIN-RELATED"/>
    <property type="match status" value="1"/>
</dbReference>
<dbReference type="EMBL" id="KZ613978">
    <property type="protein sequence ID" value="PMD29061.1"/>
    <property type="molecule type" value="Genomic_DNA"/>
</dbReference>
<dbReference type="InterPro" id="IPR050300">
    <property type="entry name" value="GDXG_lipolytic_enzyme"/>
</dbReference>
<keyword evidence="4" id="KW-1185">Reference proteome</keyword>
<reference evidence="3 4" key="1">
    <citation type="submission" date="2016-04" db="EMBL/GenBank/DDBJ databases">
        <title>A degradative enzymes factory behind the ericoid mycorrhizal symbiosis.</title>
        <authorList>
            <consortium name="DOE Joint Genome Institute"/>
            <person name="Martino E."/>
            <person name="Morin E."/>
            <person name="Grelet G."/>
            <person name="Kuo A."/>
            <person name="Kohler A."/>
            <person name="Daghino S."/>
            <person name="Barry K."/>
            <person name="Choi C."/>
            <person name="Cichocki N."/>
            <person name="Clum A."/>
            <person name="Copeland A."/>
            <person name="Hainaut M."/>
            <person name="Haridas S."/>
            <person name="Labutti K."/>
            <person name="Lindquist E."/>
            <person name="Lipzen A."/>
            <person name="Khouja H.-R."/>
            <person name="Murat C."/>
            <person name="Ohm R."/>
            <person name="Olson A."/>
            <person name="Spatafora J."/>
            <person name="Veneault-Fourrey C."/>
            <person name="Henrissat B."/>
            <person name="Grigoriev I."/>
            <person name="Martin F."/>
            <person name="Perotto S."/>
        </authorList>
    </citation>
    <scope>NUCLEOTIDE SEQUENCE [LARGE SCALE GENOMIC DNA]</scope>
    <source>
        <strain evidence="3 4">F</strain>
    </source>
</reference>
<evidence type="ECO:0000259" key="2">
    <source>
        <dbReference type="Pfam" id="PF07859"/>
    </source>
</evidence>
<proteinExistence type="predicted"/>
<sequence length="328" mass="35896">MSDNEGFAEPWLDFEREVGGRLLLHGSVPEILAKYEKIGATLVSKLTFPSPDASVTTKDLTIRPGLQVRIYTPENYKGDRPVCVFYHGGGWAMGDLDGEDIQVRKICRDAGVVIVSVDYRLAPQHPYPAPLEDCVFAYNWALENTKMLRTTSGVAAVYGTSAGGNLALATALKIVDDGKGNTLVGVVAVVPVTVAPACVPEKLRSSYTSYEEHAEHTINTKSAMEGFFNAYGGDGNDPYVSPLLHKRLKDLPRVYLAVSGHDTLRDDGRLLKNALEVAGVPNRYDEYTGYPHWFWAFPSKYLAEPIATFDRNLAKGFDFVLSGSGSKI</sequence>
<feature type="domain" description="Alpha/beta hydrolase fold-3" evidence="2">
    <location>
        <begin position="84"/>
        <end position="295"/>
    </location>
</feature>
<gene>
    <name evidence="3" type="ORF">L207DRAFT_559638</name>
</gene>
<dbReference type="Pfam" id="PF07859">
    <property type="entry name" value="Abhydrolase_3"/>
    <property type="match status" value="1"/>
</dbReference>
<dbReference type="PANTHER" id="PTHR48081">
    <property type="entry name" value="AB HYDROLASE SUPERFAMILY PROTEIN C4A8.06C"/>
    <property type="match status" value="1"/>
</dbReference>
<evidence type="ECO:0000256" key="1">
    <source>
        <dbReference type="ARBA" id="ARBA00022801"/>
    </source>
</evidence>
<protein>
    <recommendedName>
        <fullName evidence="2">Alpha/beta hydrolase fold-3 domain-containing protein</fullName>
    </recommendedName>
</protein>
<dbReference type="SUPFAM" id="SSF53474">
    <property type="entry name" value="alpha/beta-Hydrolases"/>
    <property type="match status" value="1"/>
</dbReference>
<dbReference type="Proteomes" id="UP000235786">
    <property type="component" value="Unassembled WGS sequence"/>
</dbReference>